<protein>
    <submittedName>
        <fullName evidence="1">Uncharacterized protein</fullName>
    </submittedName>
</protein>
<dbReference type="STRING" id="1797711.A2870_00415"/>
<accession>A0A1F5G852</accession>
<dbReference type="EMBL" id="MFAZ01000005">
    <property type="protein sequence ID" value="OGD88038.1"/>
    <property type="molecule type" value="Genomic_DNA"/>
</dbReference>
<dbReference type="AlphaFoldDB" id="A0A1F5G852"/>
<proteinExistence type="predicted"/>
<evidence type="ECO:0000313" key="1">
    <source>
        <dbReference type="EMBL" id="OGD88038.1"/>
    </source>
</evidence>
<gene>
    <name evidence="1" type="ORF">A2870_00415</name>
</gene>
<sequence length="117" mass="12966">MAQPDRFTQIEISFRRKPILPVLRSKVETIDLACDSASIQTLTYIHFSREINGAVVGSLKVKNGATFEQPGRVSKTKLYTVNGNMATQPFTLCGGEHFLVQKGKSTVKVLNKNQPTQ</sequence>
<name>A0A1F5G852_9BACT</name>
<reference evidence="1 2" key="1">
    <citation type="journal article" date="2016" name="Nat. Commun.">
        <title>Thousands of microbial genomes shed light on interconnected biogeochemical processes in an aquifer system.</title>
        <authorList>
            <person name="Anantharaman K."/>
            <person name="Brown C.T."/>
            <person name="Hug L.A."/>
            <person name="Sharon I."/>
            <person name="Castelle C.J."/>
            <person name="Probst A.J."/>
            <person name="Thomas B.C."/>
            <person name="Singh A."/>
            <person name="Wilkins M.J."/>
            <person name="Karaoz U."/>
            <person name="Brodie E.L."/>
            <person name="Williams K.H."/>
            <person name="Hubbard S.S."/>
            <person name="Banfield J.F."/>
        </authorList>
    </citation>
    <scope>NUCLEOTIDE SEQUENCE [LARGE SCALE GENOMIC DNA]</scope>
</reference>
<comment type="caution">
    <text evidence="1">The sequence shown here is derived from an EMBL/GenBank/DDBJ whole genome shotgun (WGS) entry which is preliminary data.</text>
</comment>
<dbReference type="Proteomes" id="UP000179102">
    <property type="component" value="Unassembled WGS sequence"/>
</dbReference>
<evidence type="ECO:0000313" key="2">
    <source>
        <dbReference type="Proteomes" id="UP000179102"/>
    </source>
</evidence>
<organism evidence="1 2">
    <name type="scientific">Candidatus Curtissbacteria bacterium RIFCSPHIGHO2_01_FULL_41_11</name>
    <dbReference type="NCBI Taxonomy" id="1797711"/>
    <lineage>
        <taxon>Bacteria</taxon>
        <taxon>Candidatus Curtissiibacteriota</taxon>
    </lineage>
</organism>